<protein>
    <submittedName>
        <fullName evidence="2">Uncharacterized protein</fullName>
    </submittedName>
</protein>
<dbReference type="AlphaFoldDB" id="A0AAD1Z9K2"/>
<feature type="coiled-coil region" evidence="1">
    <location>
        <begin position="224"/>
        <end position="251"/>
    </location>
</feature>
<dbReference type="Proteomes" id="UP000834106">
    <property type="component" value="Chromosome 6"/>
</dbReference>
<accession>A0AAD1Z9K2</accession>
<proteinExistence type="predicted"/>
<evidence type="ECO:0000313" key="3">
    <source>
        <dbReference type="Proteomes" id="UP000834106"/>
    </source>
</evidence>
<dbReference type="PANTHER" id="PTHR33070">
    <property type="entry name" value="OS06G0725500 PROTEIN"/>
    <property type="match status" value="1"/>
</dbReference>
<keyword evidence="3" id="KW-1185">Reference proteome</keyword>
<name>A0AAD1Z9K2_9LAMI</name>
<evidence type="ECO:0000256" key="1">
    <source>
        <dbReference type="SAM" id="Coils"/>
    </source>
</evidence>
<dbReference type="GO" id="GO:0048367">
    <property type="term" value="P:shoot system development"/>
    <property type="evidence" value="ECO:0007669"/>
    <property type="project" value="InterPro"/>
</dbReference>
<organism evidence="2 3">
    <name type="scientific">Fraxinus pennsylvanica</name>
    <dbReference type="NCBI Taxonomy" id="56036"/>
    <lineage>
        <taxon>Eukaryota</taxon>
        <taxon>Viridiplantae</taxon>
        <taxon>Streptophyta</taxon>
        <taxon>Embryophyta</taxon>
        <taxon>Tracheophyta</taxon>
        <taxon>Spermatophyta</taxon>
        <taxon>Magnoliopsida</taxon>
        <taxon>eudicotyledons</taxon>
        <taxon>Gunneridae</taxon>
        <taxon>Pentapetalae</taxon>
        <taxon>asterids</taxon>
        <taxon>lamiids</taxon>
        <taxon>Lamiales</taxon>
        <taxon>Oleaceae</taxon>
        <taxon>Oleeae</taxon>
        <taxon>Fraxinus</taxon>
    </lineage>
</organism>
<sequence length="350" mass="38986">MAFHVRSNSFPSKSHPAISNVEDHLCRLKSSKEASVSSSSICTELASLRDLHENINNLIQLPSVQQALADETFASELLDGSLKLVDICGIARDVIVLMKESVQELQSSLRRNRGTDAYMTSRKNIDKMVNKCIKNLKSFEQSSTNKHNNLKGIATVLKESQVIGFSALKSAMTICASKQKTWSLLSKFTQSSRVHSETEEESNAQEFYALNIDKLRKDMHNVSVQDIMKQLKASEMTIQELEENLEAFFRSSVKIRVSLLNASSEASVSASSKCIKLASLRDLHEVINNLIQHPSVQQSLIDQASELLDGSLELVDLCGIAQDVILLTKESVEELKSSLRRNRGIETYIN</sequence>
<dbReference type="GO" id="GO:0048364">
    <property type="term" value="P:root development"/>
    <property type="evidence" value="ECO:0007669"/>
    <property type="project" value="InterPro"/>
</dbReference>
<dbReference type="EMBL" id="OU503041">
    <property type="protein sequence ID" value="CAI9763866.1"/>
    <property type="molecule type" value="Genomic_DNA"/>
</dbReference>
<dbReference type="PANTHER" id="PTHR33070:SF129">
    <property type="entry name" value="DUF241 DOMAIN PROTEIN"/>
    <property type="match status" value="1"/>
</dbReference>
<reference evidence="2" key="1">
    <citation type="submission" date="2023-05" db="EMBL/GenBank/DDBJ databases">
        <authorList>
            <person name="Huff M."/>
        </authorList>
    </citation>
    <scope>NUCLEOTIDE SEQUENCE</scope>
</reference>
<dbReference type="InterPro" id="IPR004320">
    <property type="entry name" value="BPS1_pln"/>
</dbReference>
<dbReference type="Pfam" id="PF03087">
    <property type="entry name" value="BPS1"/>
    <property type="match status" value="2"/>
</dbReference>
<gene>
    <name evidence="2" type="ORF">FPE_LOCUS11296</name>
</gene>
<evidence type="ECO:0000313" key="2">
    <source>
        <dbReference type="EMBL" id="CAI9763866.1"/>
    </source>
</evidence>
<keyword evidence="1" id="KW-0175">Coiled coil</keyword>